<sequence>MSRHAGSGTSEEQRPVDDGTVSVADDVHEIARMRNEPLAEALATVGLTSIHIKDEVIEESIRQYYQFVDTLYDVKNFAVDKLCYFPKYMLRKMKEHLRDLFIFDPISPNFNFAALSVGHFWAVVTLTSKCLGEIFASTFVGHTILSFLFAKTILFTFFIYAALPAFAVVLNMKTPNNLLTAADRRLLILILAFIIGAGTHHLLLNWQQPEFAPPPFYSPVIVALLFEFVCPRFTSDRRLFLLSSVGVAGIVCFAYGLQNGVFNFTYFYTSVFAIATSFYNIQLLVADPKEGWGDSMEGLVLLPVSSMYNQLVMTILFGNYVANRDRQEAIPDSIEEQYSLLLWPKK</sequence>
<evidence type="ECO:0000256" key="1">
    <source>
        <dbReference type="SAM" id="Phobius"/>
    </source>
</evidence>
<proteinExistence type="predicted"/>
<dbReference type="WBParaSite" id="ALUE_0000579801-mRNA-1">
    <property type="protein sequence ID" value="ALUE_0000579801-mRNA-1"/>
    <property type="gene ID" value="ALUE_0000579801"/>
</dbReference>
<name>A0A0M3HT70_ASCLU</name>
<reference evidence="3" key="1">
    <citation type="submission" date="2017-02" db="UniProtKB">
        <authorList>
            <consortium name="WormBaseParasite"/>
        </authorList>
    </citation>
    <scope>IDENTIFICATION</scope>
</reference>
<feature type="transmembrane region" description="Helical" evidence="1">
    <location>
        <begin position="144"/>
        <end position="170"/>
    </location>
</feature>
<evidence type="ECO:0000313" key="3">
    <source>
        <dbReference type="WBParaSite" id="ALUE_0000579801-mRNA-1"/>
    </source>
</evidence>
<protein>
    <submittedName>
        <fullName evidence="3">Transmembrane protein</fullName>
    </submittedName>
</protein>
<feature type="transmembrane region" description="Helical" evidence="1">
    <location>
        <begin position="298"/>
        <end position="322"/>
    </location>
</feature>
<dbReference type="Proteomes" id="UP000036681">
    <property type="component" value="Unplaced"/>
</dbReference>
<feature type="transmembrane region" description="Helical" evidence="1">
    <location>
        <begin position="264"/>
        <end position="286"/>
    </location>
</feature>
<dbReference type="AlphaFoldDB" id="A0A0M3HT70"/>
<organism evidence="2 3">
    <name type="scientific">Ascaris lumbricoides</name>
    <name type="common">Giant roundworm</name>
    <dbReference type="NCBI Taxonomy" id="6252"/>
    <lineage>
        <taxon>Eukaryota</taxon>
        <taxon>Metazoa</taxon>
        <taxon>Ecdysozoa</taxon>
        <taxon>Nematoda</taxon>
        <taxon>Chromadorea</taxon>
        <taxon>Rhabditida</taxon>
        <taxon>Spirurina</taxon>
        <taxon>Ascaridomorpha</taxon>
        <taxon>Ascaridoidea</taxon>
        <taxon>Ascarididae</taxon>
        <taxon>Ascaris</taxon>
    </lineage>
</organism>
<feature type="transmembrane region" description="Helical" evidence="1">
    <location>
        <begin position="239"/>
        <end position="258"/>
    </location>
</feature>
<keyword evidence="2" id="KW-1185">Reference proteome</keyword>
<keyword evidence="1" id="KW-1133">Transmembrane helix</keyword>
<keyword evidence="1" id="KW-0472">Membrane</keyword>
<feature type="transmembrane region" description="Helical" evidence="1">
    <location>
        <begin position="100"/>
        <end position="124"/>
    </location>
</feature>
<feature type="transmembrane region" description="Helical" evidence="1">
    <location>
        <begin position="186"/>
        <end position="204"/>
    </location>
</feature>
<accession>A0A0M3HT70</accession>
<evidence type="ECO:0000313" key="2">
    <source>
        <dbReference type="Proteomes" id="UP000036681"/>
    </source>
</evidence>
<keyword evidence="1" id="KW-0812">Transmembrane</keyword>